<protein>
    <recommendedName>
        <fullName evidence="4">XRE family transcriptional regulator</fullName>
    </recommendedName>
</protein>
<keyword evidence="3" id="KW-1185">Reference proteome</keyword>
<feature type="compositionally biased region" description="Polar residues" evidence="1">
    <location>
        <begin position="13"/>
        <end position="28"/>
    </location>
</feature>
<sequence length="143" mass="15839">MQGVTVLPDGRPSMQSASLDRSGMSHLQNSSRGNINSLFGICSGPELRDRVTAHLRKIYPNKPSEHVAAATDLPVDTVRKWFARQNTPNGPAIVRLVFVYGIEFLCAIMDEPPHWLSRAADAEELATLDAEFAALQKRREALR</sequence>
<dbReference type="EMBL" id="JBFNQD010000001">
    <property type="protein sequence ID" value="MEW9304514.1"/>
    <property type="molecule type" value="Genomic_DNA"/>
</dbReference>
<gene>
    <name evidence="2" type="ORF">ABXS05_03125</name>
</gene>
<proteinExistence type="predicted"/>
<accession>A0ABV3PFV8</accession>
<dbReference type="Proteomes" id="UP001555786">
    <property type="component" value="Unassembled WGS sequence"/>
</dbReference>
<evidence type="ECO:0000313" key="2">
    <source>
        <dbReference type="EMBL" id="MEW9304514.1"/>
    </source>
</evidence>
<reference evidence="2 3" key="1">
    <citation type="submission" date="2024-07" db="EMBL/GenBank/DDBJ databases">
        <title>Description of Labrys sedimenti sp. nov., isolated from a diclofenac-degrading enrichment culture.</title>
        <authorList>
            <person name="Tancsics A."/>
            <person name="Csepanyi A."/>
        </authorList>
    </citation>
    <scope>NUCLEOTIDE SEQUENCE [LARGE SCALE GENOMIC DNA]</scope>
    <source>
        <strain evidence="2 3">LMG 23578</strain>
    </source>
</reference>
<evidence type="ECO:0008006" key="4">
    <source>
        <dbReference type="Google" id="ProtNLM"/>
    </source>
</evidence>
<evidence type="ECO:0000313" key="3">
    <source>
        <dbReference type="Proteomes" id="UP001555786"/>
    </source>
</evidence>
<feature type="region of interest" description="Disordered" evidence="1">
    <location>
        <begin position="1"/>
        <end position="28"/>
    </location>
</feature>
<comment type="caution">
    <text evidence="2">The sequence shown here is derived from an EMBL/GenBank/DDBJ whole genome shotgun (WGS) entry which is preliminary data.</text>
</comment>
<evidence type="ECO:0000256" key="1">
    <source>
        <dbReference type="SAM" id="MobiDB-lite"/>
    </source>
</evidence>
<name>A0ABV3PFV8_9HYPH</name>
<organism evidence="2 3">
    <name type="scientific">Labrys neptuniae</name>
    <dbReference type="NCBI Taxonomy" id="376174"/>
    <lineage>
        <taxon>Bacteria</taxon>
        <taxon>Pseudomonadati</taxon>
        <taxon>Pseudomonadota</taxon>
        <taxon>Alphaproteobacteria</taxon>
        <taxon>Hyphomicrobiales</taxon>
        <taxon>Xanthobacteraceae</taxon>
        <taxon>Labrys</taxon>
    </lineage>
</organism>